<evidence type="ECO:0000259" key="1">
    <source>
        <dbReference type="PROSITE" id="PS50222"/>
    </source>
</evidence>
<dbReference type="GO" id="GO:0005509">
    <property type="term" value="F:calcium ion binding"/>
    <property type="evidence" value="ECO:0007669"/>
    <property type="project" value="InterPro"/>
</dbReference>
<dbReference type="eggNOG" id="KOG0027">
    <property type="taxonomic scope" value="Eukaryota"/>
</dbReference>
<feature type="domain" description="EF-hand" evidence="1">
    <location>
        <begin position="5"/>
        <end position="40"/>
    </location>
</feature>
<feature type="domain" description="EF-hand" evidence="1">
    <location>
        <begin position="41"/>
        <end position="59"/>
    </location>
</feature>
<dbReference type="InParanoid" id="K3X041"/>
<dbReference type="EnsemblProtists" id="PYU1_T010590">
    <property type="protein sequence ID" value="PYU1_T010590"/>
    <property type="gene ID" value="PYU1_G010567"/>
</dbReference>
<name>K3X041_GLOUD</name>
<reference evidence="3" key="1">
    <citation type="journal article" date="2010" name="Genome Biol.">
        <title>Genome sequence of the necrotrophic plant pathogen Pythium ultimum reveals original pathogenicity mechanisms and effector repertoire.</title>
        <authorList>
            <person name="Levesque C.A."/>
            <person name="Brouwer H."/>
            <person name="Cano L."/>
            <person name="Hamilton J.P."/>
            <person name="Holt C."/>
            <person name="Huitema E."/>
            <person name="Raffaele S."/>
            <person name="Robideau G.P."/>
            <person name="Thines M."/>
            <person name="Win J."/>
            <person name="Zerillo M.M."/>
            <person name="Beakes G.W."/>
            <person name="Boore J.L."/>
            <person name="Busam D."/>
            <person name="Dumas B."/>
            <person name="Ferriera S."/>
            <person name="Fuerstenberg S.I."/>
            <person name="Gachon C.M."/>
            <person name="Gaulin E."/>
            <person name="Govers F."/>
            <person name="Grenville-Briggs L."/>
            <person name="Horner N."/>
            <person name="Hostetler J."/>
            <person name="Jiang R.H."/>
            <person name="Johnson J."/>
            <person name="Krajaejun T."/>
            <person name="Lin H."/>
            <person name="Meijer H.J."/>
            <person name="Moore B."/>
            <person name="Morris P."/>
            <person name="Phuntmart V."/>
            <person name="Puiu D."/>
            <person name="Shetty J."/>
            <person name="Stajich J.E."/>
            <person name="Tripathy S."/>
            <person name="Wawra S."/>
            <person name="van West P."/>
            <person name="Whitty B.R."/>
            <person name="Coutinho P.M."/>
            <person name="Henrissat B."/>
            <person name="Martin F."/>
            <person name="Thomas P.D."/>
            <person name="Tyler B.M."/>
            <person name="De Vries R.P."/>
            <person name="Kamoun S."/>
            <person name="Yandell M."/>
            <person name="Tisserat N."/>
            <person name="Buell C.R."/>
        </authorList>
    </citation>
    <scope>NUCLEOTIDE SEQUENCE</scope>
    <source>
        <strain evidence="3">DAOM:BR144</strain>
    </source>
</reference>
<evidence type="ECO:0000313" key="3">
    <source>
        <dbReference type="Proteomes" id="UP000019132"/>
    </source>
</evidence>
<dbReference type="SUPFAM" id="SSF47473">
    <property type="entry name" value="EF-hand"/>
    <property type="match status" value="1"/>
</dbReference>
<dbReference type="VEuPathDB" id="FungiDB:PYU1_G010567"/>
<reference evidence="2" key="3">
    <citation type="submission" date="2015-02" db="UniProtKB">
        <authorList>
            <consortium name="EnsemblProtists"/>
        </authorList>
    </citation>
    <scope>IDENTIFICATION</scope>
    <source>
        <strain evidence="2">DAOM BR144</strain>
    </source>
</reference>
<proteinExistence type="predicted"/>
<dbReference type="Gene3D" id="1.10.238.10">
    <property type="entry name" value="EF-hand"/>
    <property type="match status" value="1"/>
</dbReference>
<dbReference type="AlphaFoldDB" id="K3X041"/>
<dbReference type="Proteomes" id="UP000019132">
    <property type="component" value="Unassembled WGS sequence"/>
</dbReference>
<dbReference type="PROSITE" id="PS50222">
    <property type="entry name" value="EF_HAND_2"/>
    <property type="match status" value="2"/>
</dbReference>
<accession>K3X041</accession>
<organism evidence="2 3">
    <name type="scientific">Globisporangium ultimum (strain ATCC 200006 / CBS 805.95 / DAOM BR144)</name>
    <name type="common">Pythium ultimum</name>
    <dbReference type="NCBI Taxonomy" id="431595"/>
    <lineage>
        <taxon>Eukaryota</taxon>
        <taxon>Sar</taxon>
        <taxon>Stramenopiles</taxon>
        <taxon>Oomycota</taxon>
        <taxon>Peronosporomycetes</taxon>
        <taxon>Pythiales</taxon>
        <taxon>Pythiaceae</taxon>
        <taxon>Globisporangium</taxon>
    </lineage>
</organism>
<dbReference type="InterPro" id="IPR002048">
    <property type="entry name" value="EF_hand_dom"/>
</dbReference>
<protein>
    <recommendedName>
        <fullName evidence="1">EF-hand domain-containing protein</fullName>
    </recommendedName>
</protein>
<evidence type="ECO:0000313" key="2">
    <source>
        <dbReference type="EnsemblProtists" id="PYU1_T010590"/>
    </source>
</evidence>
<dbReference type="EMBL" id="GL376596">
    <property type="status" value="NOT_ANNOTATED_CDS"/>
    <property type="molecule type" value="Genomic_DNA"/>
</dbReference>
<dbReference type="InterPro" id="IPR011992">
    <property type="entry name" value="EF-hand-dom_pair"/>
</dbReference>
<keyword evidence="3" id="KW-1185">Reference proteome</keyword>
<dbReference type="HOGENOM" id="CLU_2968236_0_0_1"/>
<sequence>MQQTDLLEDIRRAFKAMDLRAQGFITLESFETACALVLPRISKQILLGAFHEADRDGDG</sequence>
<reference evidence="3" key="2">
    <citation type="submission" date="2010-04" db="EMBL/GenBank/DDBJ databases">
        <authorList>
            <person name="Buell R."/>
            <person name="Hamilton J."/>
            <person name="Hostetler J."/>
        </authorList>
    </citation>
    <scope>NUCLEOTIDE SEQUENCE [LARGE SCALE GENOMIC DNA]</scope>
    <source>
        <strain evidence="3">DAOM:BR144</strain>
    </source>
</reference>